<evidence type="ECO:0000313" key="2">
    <source>
        <dbReference type="Proteomes" id="UP000604046"/>
    </source>
</evidence>
<dbReference type="OrthoDB" id="407902at2759"/>
<protein>
    <submittedName>
        <fullName evidence="1">Uncharacterized protein</fullName>
    </submittedName>
</protein>
<organism evidence="1 2">
    <name type="scientific">Symbiodinium natans</name>
    <dbReference type="NCBI Taxonomy" id="878477"/>
    <lineage>
        <taxon>Eukaryota</taxon>
        <taxon>Sar</taxon>
        <taxon>Alveolata</taxon>
        <taxon>Dinophyceae</taxon>
        <taxon>Suessiales</taxon>
        <taxon>Symbiodiniaceae</taxon>
        <taxon>Symbiodinium</taxon>
    </lineage>
</organism>
<dbReference type="AlphaFoldDB" id="A0A812V5Q7"/>
<name>A0A812V5Q7_9DINO</name>
<proteinExistence type="predicted"/>
<evidence type="ECO:0000313" key="1">
    <source>
        <dbReference type="EMBL" id="CAE7602893.1"/>
    </source>
</evidence>
<accession>A0A812V5Q7</accession>
<keyword evidence="2" id="KW-1185">Reference proteome</keyword>
<comment type="caution">
    <text evidence="1">The sequence shown here is derived from an EMBL/GenBank/DDBJ whole genome shotgun (WGS) entry which is preliminary data.</text>
</comment>
<sequence>MLSKSARAASKKRRGERNLRSNISDLFLSGSISAARARGIFQDAADAQARHVNDLVVSEDKNIHRNLLRKLVRGSAWPKPYIADITMYDPHTHNVCKKPIAVYLPHEIHWCLLRWNGSPEARQRLLDWQSLRRDVRERVASSVEALTLDPEALVAWGLWCDGVPVRYDRSESLECFSLNPLINETFVQTFRLPLTCIYKSFCCKDGRTVDDLMAIFAHSFHCMREGIFPEVDFQGQPFKSSWRRKMAGRPLLAQGILAEVRGDWAMYKQEIRSCSSSAPWRDHPWSFLELQEHMLDKSGAVSPIMAAPGISLATFEVDWLHSCDLGVAADFLGNCCFLVSKHMPGSSEEQRVASLWRDIKQWYTENQTPNQFNTITKLMIRKEARKSPKLRGKAAEIRYLIPWSVDITERLFSGYPPSSEEGTCRLAAKQIQICYSQLSTENFDPKVLADSCKSFLLLYTALEDLCLLEHRWRYKPKFHLWQHMCESTQSAPSLYWTYDDEDWGGSLGRMSVRRGGKHVALGLSKTVLTKFAAQNKVPSLADLALREKSTAPFCEHFACCLCKGA</sequence>
<dbReference type="EMBL" id="CAJNDS010002801">
    <property type="protein sequence ID" value="CAE7602893.1"/>
    <property type="molecule type" value="Genomic_DNA"/>
</dbReference>
<reference evidence="1" key="1">
    <citation type="submission" date="2021-02" db="EMBL/GenBank/DDBJ databases">
        <authorList>
            <person name="Dougan E. K."/>
            <person name="Rhodes N."/>
            <person name="Thang M."/>
            <person name="Chan C."/>
        </authorList>
    </citation>
    <scope>NUCLEOTIDE SEQUENCE</scope>
</reference>
<dbReference type="Proteomes" id="UP000604046">
    <property type="component" value="Unassembled WGS sequence"/>
</dbReference>
<gene>
    <name evidence="1" type="ORF">SNAT2548_LOCUS34292</name>
</gene>